<name>A0ABC8TAB8_9AQUA</name>
<protein>
    <submittedName>
        <fullName evidence="2">Uncharacterized protein</fullName>
    </submittedName>
</protein>
<comment type="caution">
    <text evidence="2">The sequence shown here is derived from an EMBL/GenBank/DDBJ whole genome shotgun (WGS) entry which is preliminary data.</text>
</comment>
<feature type="non-terminal residue" evidence="2">
    <location>
        <position position="116"/>
    </location>
</feature>
<proteinExistence type="predicted"/>
<evidence type="ECO:0000313" key="2">
    <source>
        <dbReference type="EMBL" id="CAK9166269.1"/>
    </source>
</evidence>
<evidence type="ECO:0000256" key="1">
    <source>
        <dbReference type="SAM" id="MobiDB-lite"/>
    </source>
</evidence>
<sequence length="116" mass="13367">MEERTRESMRRQIETLRKMTYLRREPESQSRKTSVGDKSKGVKGDTSAFHGTNKSDVHSDYADLDELCSFDDSSSEDDGVSMRKTKFLEFRVDIDLKNLSFKLGMLFETTIKLKAT</sequence>
<accession>A0ABC8TAB8</accession>
<feature type="compositionally biased region" description="Basic and acidic residues" evidence="1">
    <location>
        <begin position="1"/>
        <end position="43"/>
    </location>
</feature>
<gene>
    <name evidence="2" type="ORF">ILEXP_LOCUS35479</name>
</gene>
<dbReference type="EMBL" id="CAUOFW020004569">
    <property type="protein sequence ID" value="CAK9166269.1"/>
    <property type="molecule type" value="Genomic_DNA"/>
</dbReference>
<evidence type="ECO:0000313" key="3">
    <source>
        <dbReference type="Proteomes" id="UP001642360"/>
    </source>
</evidence>
<feature type="region of interest" description="Disordered" evidence="1">
    <location>
        <begin position="1"/>
        <end position="52"/>
    </location>
</feature>
<reference evidence="2 3" key="1">
    <citation type="submission" date="2024-02" db="EMBL/GenBank/DDBJ databases">
        <authorList>
            <person name="Vignale AGUSTIN F."/>
            <person name="Sosa J E."/>
            <person name="Modenutti C."/>
        </authorList>
    </citation>
    <scope>NUCLEOTIDE SEQUENCE [LARGE SCALE GENOMIC DNA]</scope>
</reference>
<keyword evidence="3" id="KW-1185">Reference proteome</keyword>
<organism evidence="2 3">
    <name type="scientific">Ilex paraguariensis</name>
    <name type="common">yerba mate</name>
    <dbReference type="NCBI Taxonomy" id="185542"/>
    <lineage>
        <taxon>Eukaryota</taxon>
        <taxon>Viridiplantae</taxon>
        <taxon>Streptophyta</taxon>
        <taxon>Embryophyta</taxon>
        <taxon>Tracheophyta</taxon>
        <taxon>Spermatophyta</taxon>
        <taxon>Magnoliopsida</taxon>
        <taxon>eudicotyledons</taxon>
        <taxon>Gunneridae</taxon>
        <taxon>Pentapetalae</taxon>
        <taxon>asterids</taxon>
        <taxon>campanulids</taxon>
        <taxon>Aquifoliales</taxon>
        <taxon>Aquifoliaceae</taxon>
        <taxon>Ilex</taxon>
    </lineage>
</organism>
<dbReference type="Proteomes" id="UP001642360">
    <property type="component" value="Unassembled WGS sequence"/>
</dbReference>
<dbReference type="AlphaFoldDB" id="A0ABC8TAB8"/>